<keyword evidence="3" id="KW-1185">Reference proteome</keyword>
<dbReference type="KEGG" id="vg:60321551"/>
<sequence>MSNDNEGEKATDIKAAPVTAAQLRAEAARARAIAEELTRQAAEQAVAEEEARKPKMPNVNDGPVFVAFSRYMSGREYAFAAVGWRTGRSVRWAVTGAEERRFNWPGLLQFVGEANWPTLRVMVDGDSLLPEGYEPPVAEEMGAFGQVLGTSDPARQPVDRPGIVGILTGVSPRQFAEGGYVSGQVGSGGRGRWGSPFDRD</sequence>
<accession>A0A385UI21</accession>
<gene>
    <name evidence="2" type="primary">89</name>
    <name evidence="2" type="ORF">SEA_SERENDIPITOUS_89</name>
</gene>
<reference evidence="3" key="1">
    <citation type="submission" date="2018-08" db="EMBL/GenBank/DDBJ databases">
        <authorList>
            <person name="Farris L."/>
            <person name="Burns B."/>
            <person name="Flowers J."/>
            <person name="Harvey A."/>
            <person name="Kent S."/>
            <person name="Kernodle S.A."/>
            <person name="McGinnis R."/>
            <person name="Sargent R."/>
            <person name="Stanley M."/>
            <person name="Wright P."/>
            <person name="Wallen J.R."/>
            <person name="Eckardt M.A."/>
            <person name="Gainey M.D."/>
            <person name="Garlena R.A."/>
            <person name="Russell D.A."/>
            <person name="Pope W.H."/>
            <person name="Jacobs-Sera D."/>
            <person name="Hatfull G.F."/>
        </authorList>
    </citation>
    <scope>NUCLEOTIDE SEQUENCE [LARGE SCALE GENOMIC DNA]</scope>
</reference>
<dbReference type="Proteomes" id="UP000275667">
    <property type="component" value="Segment"/>
</dbReference>
<feature type="region of interest" description="Disordered" evidence="1">
    <location>
        <begin position="178"/>
        <end position="200"/>
    </location>
</feature>
<evidence type="ECO:0000313" key="3">
    <source>
        <dbReference type="Proteomes" id="UP000275667"/>
    </source>
</evidence>
<organism evidence="2 3">
    <name type="scientific">Mycobacterium phage Serendipitous</name>
    <dbReference type="NCBI Taxonomy" id="2301619"/>
    <lineage>
        <taxon>Viruses</taxon>
        <taxon>Duplodnaviria</taxon>
        <taxon>Heunggongvirae</taxon>
        <taxon>Uroviricota</taxon>
        <taxon>Caudoviricetes</taxon>
        <taxon>Bclasvirinae</taxon>
        <taxon>Acadianvirus</taxon>
        <taxon>Acadianvirus serendipitous</taxon>
    </lineage>
</organism>
<dbReference type="RefSeq" id="YP_009950141.1">
    <property type="nucleotide sequence ID" value="NC_051587.1"/>
</dbReference>
<name>A0A385UI21_9CAUD</name>
<evidence type="ECO:0000256" key="1">
    <source>
        <dbReference type="SAM" id="MobiDB-lite"/>
    </source>
</evidence>
<protein>
    <submittedName>
        <fullName evidence="2">Uncharacterized protein</fullName>
    </submittedName>
</protein>
<dbReference type="GeneID" id="60321551"/>
<dbReference type="EMBL" id="MH727561">
    <property type="protein sequence ID" value="AYB70630.1"/>
    <property type="molecule type" value="Genomic_DNA"/>
</dbReference>
<proteinExistence type="predicted"/>
<evidence type="ECO:0000313" key="2">
    <source>
        <dbReference type="EMBL" id="AYB70630.1"/>
    </source>
</evidence>